<dbReference type="PANTHER" id="PTHR10000">
    <property type="entry name" value="PHOSPHOSERINE PHOSPHATASE"/>
    <property type="match status" value="1"/>
</dbReference>
<dbReference type="SUPFAM" id="SSF56784">
    <property type="entry name" value="HAD-like"/>
    <property type="match status" value="1"/>
</dbReference>
<dbReference type="InterPro" id="IPR023214">
    <property type="entry name" value="HAD_sf"/>
</dbReference>
<name>A0A4Z0RTF3_WEICO</name>
<dbReference type="Gene3D" id="3.40.50.1000">
    <property type="entry name" value="HAD superfamily/HAD-like"/>
    <property type="match status" value="1"/>
</dbReference>
<dbReference type="RefSeq" id="WP_135520516.1">
    <property type="nucleotide sequence ID" value="NZ_PVSN01000069.1"/>
</dbReference>
<dbReference type="AlphaFoldDB" id="A0A4Z0RTF3"/>
<evidence type="ECO:0000313" key="2">
    <source>
        <dbReference type="Proteomes" id="UP000297646"/>
    </source>
</evidence>
<dbReference type="Pfam" id="PF08282">
    <property type="entry name" value="Hydrolase_3"/>
    <property type="match status" value="1"/>
</dbReference>
<proteinExistence type="predicted"/>
<sequence length="269" mass="29297">MAKFVATDLDGTFLNDKKQYNRDLFAQVINVYAAQGGQFIVASGRDLRHVQMLFGGFLDKVNIVADNGATLLSADQQLSDRLTMTSEQPADLQDQIDLMPGKPHGGVMIFSPDELLVVRGYGQLPPAFVAMMAELYGRPREVTSLREVDVPVVKVTVFWTLAESETFVDQVKQSGIDVHATTPGNGVVDVMATGVNKAVSLERMLAHLGGEPNELMAFGDGMNDQEMLSLAGHPVIMPNADKRLFEYEYAVAVADNNHDGVLRTIAKKG</sequence>
<dbReference type="GO" id="GO:0005829">
    <property type="term" value="C:cytosol"/>
    <property type="evidence" value="ECO:0007669"/>
    <property type="project" value="TreeGrafter"/>
</dbReference>
<dbReference type="GO" id="GO:0016791">
    <property type="term" value="F:phosphatase activity"/>
    <property type="evidence" value="ECO:0007669"/>
    <property type="project" value="TreeGrafter"/>
</dbReference>
<organism evidence="1 2">
    <name type="scientific">Weissella confusa</name>
    <name type="common">Lactobacillus confusus</name>
    <dbReference type="NCBI Taxonomy" id="1583"/>
    <lineage>
        <taxon>Bacteria</taxon>
        <taxon>Bacillati</taxon>
        <taxon>Bacillota</taxon>
        <taxon>Bacilli</taxon>
        <taxon>Lactobacillales</taxon>
        <taxon>Lactobacillaceae</taxon>
        <taxon>Weissella</taxon>
    </lineage>
</organism>
<dbReference type="GO" id="GO:0000287">
    <property type="term" value="F:magnesium ion binding"/>
    <property type="evidence" value="ECO:0007669"/>
    <property type="project" value="TreeGrafter"/>
</dbReference>
<reference evidence="1 2" key="1">
    <citation type="submission" date="2018-03" db="EMBL/GenBank/DDBJ databases">
        <title>Genome sequencing of Weissella confusa isolates.</title>
        <authorList>
            <person name="Kajala I."/>
            <person name="Baruah R."/>
            <person name="Bergsveinson J."/>
            <person name="Juvonen R."/>
            <person name="Ziola B."/>
        </authorList>
    </citation>
    <scope>NUCLEOTIDE SEQUENCE [LARGE SCALE GENOMIC DNA]</scope>
    <source>
        <strain evidence="1 2">VTT E-062653</strain>
    </source>
</reference>
<dbReference type="InterPro" id="IPR036412">
    <property type="entry name" value="HAD-like_sf"/>
</dbReference>
<accession>A0A4Z0RTF3</accession>
<dbReference type="EMBL" id="PVSN01000069">
    <property type="protein sequence ID" value="TGE71117.1"/>
    <property type="molecule type" value="Genomic_DNA"/>
</dbReference>
<comment type="caution">
    <text evidence="1">The sequence shown here is derived from an EMBL/GenBank/DDBJ whole genome shotgun (WGS) entry which is preliminary data.</text>
</comment>
<dbReference type="OrthoDB" id="9814970at2"/>
<dbReference type="PANTHER" id="PTHR10000:SF53">
    <property type="entry name" value="5-AMINO-6-(5-PHOSPHO-D-RIBITYLAMINO)URACIL PHOSPHATASE YBJI-RELATED"/>
    <property type="match status" value="1"/>
</dbReference>
<gene>
    <name evidence="1" type="ORF">C6P11_09210</name>
</gene>
<dbReference type="Proteomes" id="UP000297646">
    <property type="component" value="Unassembled WGS sequence"/>
</dbReference>
<evidence type="ECO:0000313" key="1">
    <source>
        <dbReference type="EMBL" id="TGE71117.1"/>
    </source>
</evidence>
<dbReference type="Gene3D" id="3.30.1240.10">
    <property type="match status" value="1"/>
</dbReference>
<dbReference type="PROSITE" id="PS01229">
    <property type="entry name" value="COF_2"/>
    <property type="match status" value="1"/>
</dbReference>
<protein>
    <submittedName>
        <fullName evidence="1">Haloacid dehalogenase</fullName>
    </submittedName>
</protein>